<evidence type="ECO:0000313" key="8">
    <source>
        <dbReference type="Proteomes" id="UP000054284"/>
    </source>
</evidence>
<name>W7KVH5_9CREN</name>
<dbReference type="EMBL" id="JZWS01000001">
    <property type="protein sequence ID" value="KJR79769.1"/>
    <property type="molecule type" value="Genomic_DNA"/>
</dbReference>
<comment type="caution">
    <text evidence="5">The sequence shown here is derived from an EMBL/GenBank/DDBJ whole genome shotgun (WGS) entry which is preliminary data.</text>
</comment>
<dbReference type="Gene3D" id="3.10.20.30">
    <property type="match status" value="1"/>
</dbReference>
<keyword evidence="8" id="KW-1185">Reference proteome</keyword>
<evidence type="ECO:0008006" key="9">
    <source>
        <dbReference type="Google" id="ProtNLM"/>
    </source>
</evidence>
<gene>
    <name evidence="5" type="ORF">ASUL_04641</name>
    <name evidence="6" type="ORF">TQ35_00450</name>
</gene>
<sequence>MVRLVFEGPLSRQFGKSVEIEGNSIHVVFKKLNEIGIVDDKGRIKPGYIVLVNDKDIRVVGSSELSRDDVVKVIPINHGG</sequence>
<reference evidence="5 8" key="1">
    <citation type="journal article" date="2014" name="Genome Announc.">
        <title>Draft Genome Sequence of the Sulfolobales Archaeon AZ1, Obtained through Metagenomic Analysis of a Mexican Hot Spring.</title>
        <authorList>
            <person name="Servin-Garciduenas L.E."/>
            <person name="Martinez-Romero E."/>
        </authorList>
    </citation>
    <scope>NUCLEOTIDE SEQUENCE [LARGE SCALE GENOMIC DNA]</scope>
    <source>
        <strain evidence="5">AZ1-illumnia</strain>
    </source>
</reference>
<proteinExistence type="predicted"/>
<evidence type="ECO:0000256" key="3">
    <source>
        <dbReference type="ARBA" id="ARBA00022694"/>
    </source>
</evidence>
<evidence type="ECO:0000256" key="2">
    <source>
        <dbReference type="ARBA" id="ARBA00022499"/>
    </source>
</evidence>
<dbReference type="SUPFAM" id="SSF54285">
    <property type="entry name" value="MoaD/ThiS"/>
    <property type="match status" value="1"/>
</dbReference>
<keyword evidence="2" id="KW-1017">Isopeptide bond</keyword>
<dbReference type="Pfam" id="PF09138">
    <property type="entry name" value="Urm1"/>
    <property type="match status" value="1"/>
</dbReference>
<evidence type="ECO:0000313" key="5">
    <source>
        <dbReference type="EMBL" id="EWG07251.1"/>
    </source>
</evidence>
<evidence type="ECO:0000313" key="7">
    <source>
        <dbReference type="Proteomes" id="UP000053480"/>
    </source>
</evidence>
<dbReference type="EMBL" id="ASRH01000004">
    <property type="protein sequence ID" value="EWG07251.1"/>
    <property type="molecule type" value="Genomic_DNA"/>
</dbReference>
<evidence type="ECO:0000256" key="1">
    <source>
        <dbReference type="ARBA" id="ARBA00022490"/>
    </source>
</evidence>
<dbReference type="Proteomes" id="UP000054284">
    <property type="component" value="Unassembled WGS sequence"/>
</dbReference>
<dbReference type="GO" id="GO:0034227">
    <property type="term" value="P:tRNA thio-modification"/>
    <property type="evidence" value="ECO:0007669"/>
    <property type="project" value="InterPro"/>
</dbReference>
<dbReference type="AlphaFoldDB" id="W7KVH5"/>
<reference evidence="6 7" key="2">
    <citation type="submission" date="2015-03" db="EMBL/GenBank/DDBJ databases">
        <title>Metagenome Sequencing of an Archaeal-Dominated Microbial Community from a Hot Spring at the Los Azufres Geothermal Field, Mexico.</title>
        <authorList>
            <person name="Servin-Garciduenas L.E."/>
            <person name="Martinez-Romero E."/>
        </authorList>
    </citation>
    <scope>NUCLEOTIDE SEQUENCE [LARGE SCALE GENOMIC DNA]</scope>
    <source>
        <strain evidence="6">AZ1-454</strain>
    </source>
</reference>
<dbReference type="InterPro" id="IPR016155">
    <property type="entry name" value="Mopterin_synth/thiamin_S_b"/>
</dbReference>
<evidence type="ECO:0000256" key="4">
    <source>
        <dbReference type="ARBA" id="ARBA00022786"/>
    </source>
</evidence>
<keyword evidence="3" id="KW-0819">tRNA processing</keyword>
<dbReference type="InterPro" id="IPR015221">
    <property type="entry name" value="Urm1"/>
</dbReference>
<keyword evidence="4" id="KW-0833">Ubl conjugation pathway</keyword>
<keyword evidence="1" id="KW-0963">Cytoplasm</keyword>
<organism evidence="5 8">
    <name type="scientific">Candidatus Aramenus sulfurataquae</name>
    <dbReference type="NCBI Taxonomy" id="1326980"/>
    <lineage>
        <taxon>Archaea</taxon>
        <taxon>Thermoproteota</taxon>
        <taxon>Thermoprotei</taxon>
        <taxon>Sulfolobales</taxon>
        <taxon>Sulfolobaceae</taxon>
        <taxon>Candidatus Aramenus</taxon>
    </lineage>
</organism>
<accession>W7KVH5</accession>
<dbReference type="InterPro" id="IPR012675">
    <property type="entry name" value="Beta-grasp_dom_sf"/>
</dbReference>
<evidence type="ECO:0000313" key="6">
    <source>
        <dbReference type="EMBL" id="KJR79769.1"/>
    </source>
</evidence>
<dbReference type="GO" id="GO:0005737">
    <property type="term" value="C:cytoplasm"/>
    <property type="evidence" value="ECO:0007669"/>
    <property type="project" value="InterPro"/>
</dbReference>
<protein>
    <recommendedName>
        <fullName evidence="9">Ubiquitin</fullName>
    </recommendedName>
</protein>